<evidence type="ECO:0000313" key="4">
    <source>
        <dbReference type="EMBL" id="KAH7025808.1"/>
    </source>
</evidence>
<dbReference type="InterPro" id="IPR011008">
    <property type="entry name" value="Dimeric_a/b-barrel"/>
</dbReference>
<comment type="similarity">
    <text evidence="1">Belongs to the tpcK family.</text>
</comment>
<gene>
    <name evidence="4" type="ORF">B0I36DRAFT_365471</name>
</gene>
<feature type="compositionally biased region" description="Polar residues" evidence="2">
    <location>
        <begin position="1"/>
        <end position="15"/>
    </location>
</feature>
<protein>
    <recommendedName>
        <fullName evidence="3">EthD domain-containing protein</fullName>
    </recommendedName>
</protein>
<dbReference type="SUPFAM" id="SSF54909">
    <property type="entry name" value="Dimeric alpha+beta barrel"/>
    <property type="match status" value="1"/>
</dbReference>
<sequence length="172" mass="19682">MAEASSLTSSSTPAMTANRGDAPPGKLLKYTSYLYRNPSLTEAEFHEHWRSRHARLPIAAMKKHGIVKYSQYHCTRATRELARPSSEGRKAANRHVQYDMFEYDAVVQIWVEDIDAIAKMGGEDVFVDKIFADEEYLFDRKRCHVLVGWEEDILVDGKVLIPGYDEQTEGRQ</sequence>
<organism evidence="4 5">
    <name type="scientific">Microdochium trichocladiopsis</name>
    <dbReference type="NCBI Taxonomy" id="1682393"/>
    <lineage>
        <taxon>Eukaryota</taxon>
        <taxon>Fungi</taxon>
        <taxon>Dikarya</taxon>
        <taxon>Ascomycota</taxon>
        <taxon>Pezizomycotina</taxon>
        <taxon>Sordariomycetes</taxon>
        <taxon>Xylariomycetidae</taxon>
        <taxon>Xylariales</taxon>
        <taxon>Microdochiaceae</taxon>
        <taxon>Microdochium</taxon>
    </lineage>
</organism>
<keyword evidence="5" id="KW-1185">Reference proteome</keyword>
<dbReference type="GeneID" id="70188685"/>
<feature type="domain" description="EthD" evidence="3">
    <location>
        <begin position="37"/>
        <end position="140"/>
    </location>
</feature>
<dbReference type="RefSeq" id="XP_046009025.1">
    <property type="nucleotide sequence ID" value="XM_046159139.1"/>
</dbReference>
<name>A0A9P8Y271_9PEZI</name>
<dbReference type="GO" id="GO:0016491">
    <property type="term" value="F:oxidoreductase activity"/>
    <property type="evidence" value="ECO:0007669"/>
    <property type="project" value="InterPro"/>
</dbReference>
<comment type="caution">
    <text evidence="4">The sequence shown here is derived from an EMBL/GenBank/DDBJ whole genome shotgun (WGS) entry which is preliminary data.</text>
</comment>
<evidence type="ECO:0000313" key="5">
    <source>
        <dbReference type="Proteomes" id="UP000756346"/>
    </source>
</evidence>
<proteinExistence type="inferred from homology"/>
<accession>A0A9P8Y271</accession>
<dbReference type="OrthoDB" id="3183782at2759"/>
<feature type="region of interest" description="Disordered" evidence="2">
    <location>
        <begin position="1"/>
        <end position="23"/>
    </location>
</feature>
<dbReference type="Gene3D" id="3.30.70.100">
    <property type="match status" value="1"/>
</dbReference>
<dbReference type="EMBL" id="JAGTJQ010000008">
    <property type="protein sequence ID" value="KAH7025808.1"/>
    <property type="molecule type" value="Genomic_DNA"/>
</dbReference>
<dbReference type="AlphaFoldDB" id="A0A9P8Y271"/>
<reference evidence="4" key="1">
    <citation type="journal article" date="2021" name="Nat. Commun.">
        <title>Genetic determinants of endophytism in the Arabidopsis root mycobiome.</title>
        <authorList>
            <person name="Mesny F."/>
            <person name="Miyauchi S."/>
            <person name="Thiergart T."/>
            <person name="Pickel B."/>
            <person name="Atanasova L."/>
            <person name="Karlsson M."/>
            <person name="Huettel B."/>
            <person name="Barry K.W."/>
            <person name="Haridas S."/>
            <person name="Chen C."/>
            <person name="Bauer D."/>
            <person name="Andreopoulos W."/>
            <person name="Pangilinan J."/>
            <person name="LaButti K."/>
            <person name="Riley R."/>
            <person name="Lipzen A."/>
            <person name="Clum A."/>
            <person name="Drula E."/>
            <person name="Henrissat B."/>
            <person name="Kohler A."/>
            <person name="Grigoriev I.V."/>
            <person name="Martin F.M."/>
            <person name="Hacquard S."/>
        </authorList>
    </citation>
    <scope>NUCLEOTIDE SEQUENCE</scope>
    <source>
        <strain evidence="4">MPI-CAGE-CH-0230</strain>
    </source>
</reference>
<dbReference type="InterPro" id="IPR009799">
    <property type="entry name" value="EthD_dom"/>
</dbReference>
<evidence type="ECO:0000256" key="1">
    <source>
        <dbReference type="ARBA" id="ARBA00005986"/>
    </source>
</evidence>
<evidence type="ECO:0000256" key="2">
    <source>
        <dbReference type="SAM" id="MobiDB-lite"/>
    </source>
</evidence>
<dbReference type="Proteomes" id="UP000756346">
    <property type="component" value="Unassembled WGS sequence"/>
</dbReference>
<dbReference type="Pfam" id="PF07110">
    <property type="entry name" value="EthD"/>
    <property type="match status" value="1"/>
</dbReference>
<evidence type="ECO:0000259" key="3">
    <source>
        <dbReference type="Pfam" id="PF07110"/>
    </source>
</evidence>